<dbReference type="InterPro" id="IPR001478">
    <property type="entry name" value="PDZ"/>
</dbReference>
<dbReference type="GO" id="GO:0043495">
    <property type="term" value="F:protein-membrane adaptor activity"/>
    <property type="evidence" value="ECO:0007669"/>
    <property type="project" value="TreeGrafter"/>
</dbReference>
<keyword evidence="1" id="KW-0677">Repeat</keyword>
<feature type="region of interest" description="Disordered" evidence="2">
    <location>
        <begin position="398"/>
        <end position="432"/>
    </location>
</feature>
<dbReference type="PANTHER" id="PTHR14191">
    <property type="entry name" value="PDZ DOMAIN CONTAINING PROTEIN"/>
    <property type="match status" value="1"/>
</dbReference>
<dbReference type="Proteomes" id="UP000677803">
    <property type="component" value="Unassembled WGS sequence"/>
</dbReference>
<dbReference type="SUPFAM" id="SSF50156">
    <property type="entry name" value="PDZ domain-like"/>
    <property type="match status" value="3"/>
</dbReference>
<dbReference type="SMART" id="SM00228">
    <property type="entry name" value="PDZ"/>
    <property type="match status" value="3"/>
</dbReference>
<sequence>MGSSKVNGRSCSMVPEDSVSHCHCPSQNGMEFQCFTFNPKEGIDNPALVITDDPEPDPGPVPKLCQLKRLEGQSFGFNLHIDQHSPGFRIRDVEIWSPAEHSGLRDGDRLLEVNEKSVDGMDFYQVVRKIQSCGLHLFLLVLRKDEYEQAASKGEDLQLLVKAYKGDCTARPKLCYIKKHPEHGLGMTIQSVNGRKGQYTVSTVADGMAEKAGVCHGDILTWINGVSASSLTNASLNKIVKKCQDSVTVLVVDGNSEHCYARRKMPIHPVMAESFCLPHAAKTMHLVKRREGYGFLLRQERLEGPQKIAHVLREVDAGSAAEETGMTDGDLLLAVNGEPVESMEHDDVVKKIKGSGDEVILTSISMQGRKYFRELDIPPLLFNEECLQLCLNRRRDAENREGTGSDSDSVWVPDDSGTSVFQLSENDNGVFL</sequence>
<dbReference type="PROSITE" id="PS50106">
    <property type="entry name" value="PDZ"/>
    <property type="match status" value="3"/>
</dbReference>
<evidence type="ECO:0000256" key="2">
    <source>
        <dbReference type="SAM" id="MobiDB-lite"/>
    </source>
</evidence>
<evidence type="ECO:0000313" key="4">
    <source>
        <dbReference type="EMBL" id="CAG6007256.1"/>
    </source>
</evidence>
<dbReference type="EMBL" id="CAJRST010037777">
    <property type="protein sequence ID" value="CAG6007256.1"/>
    <property type="molecule type" value="Genomic_DNA"/>
</dbReference>
<reference evidence="4" key="1">
    <citation type="submission" date="2021-05" db="EMBL/GenBank/DDBJ databases">
        <authorList>
            <person name="Tigano A."/>
        </authorList>
    </citation>
    <scope>NUCLEOTIDE SEQUENCE</scope>
</reference>
<organism evidence="4 5">
    <name type="scientific">Menidia menidia</name>
    <name type="common">Atlantic silverside</name>
    <dbReference type="NCBI Taxonomy" id="238744"/>
    <lineage>
        <taxon>Eukaryota</taxon>
        <taxon>Metazoa</taxon>
        <taxon>Chordata</taxon>
        <taxon>Craniata</taxon>
        <taxon>Vertebrata</taxon>
        <taxon>Euteleostomi</taxon>
        <taxon>Actinopterygii</taxon>
        <taxon>Neopterygii</taxon>
        <taxon>Teleostei</taxon>
        <taxon>Neoteleostei</taxon>
        <taxon>Acanthomorphata</taxon>
        <taxon>Ovalentaria</taxon>
        <taxon>Atherinomorphae</taxon>
        <taxon>Atheriniformes</taxon>
        <taxon>Atherinopsidae</taxon>
        <taxon>Menidiinae</taxon>
        <taxon>Menidia</taxon>
    </lineage>
</organism>
<dbReference type="OrthoDB" id="10009200at2759"/>
<dbReference type="InterPro" id="IPR036034">
    <property type="entry name" value="PDZ_sf"/>
</dbReference>
<dbReference type="CDD" id="cd06768">
    <property type="entry name" value="PDZ_NHERF-like"/>
    <property type="match status" value="2"/>
</dbReference>
<gene>
    <name evidence="4" type="ORF">MMEN_LOCUS18737</name>
</gene>
<comment type="caution">
    <text evidence="4">The sequence shown here is derived from an EMBL/GenBank/DDBJ whole genome shotgun (WGS) entry which is preliminary data.</text>
</comment>
<dbReference type="InterPro" id="IPR051067">
    <property type="entry name" value="NHER"/>
</dbReference>
<feature type="domain" description="PDZ" evidence="3">
    <location>
        <begin position="64"/>
        <end position="145"/>
    </location>
</feature>
<dbReference type="AlphaFoldDB" id="A0A8S4BTA5"/>
<evidence type="ECO:0000259" key="3">
    <source>
        <dbReference type="PROSITE" id="PS50106"/>
    </source>
</evidence>
<keyword evidence="5" id="KW-1185">Reference proteome</keyword>
<proteinExistence type="predicted"/>
<dbReference type="Gene3D" id="2.30.42.10">
    <property type="match status" value="3"/>
</dbReference>
<feature type="compositionally biased region" description="Low complexity" evidence="2">
    <location>
        <begin position="405"/>
        <end position="416"/>
    </location>
</feature>
<accession>A0A8S4BTA5</accession>
<dbReference type="GO" id="GO:0016324">
    <property type="term" value="C:apical plasma membrane"/>
    <property type="evidence" value="ECO:0007669"/>
    <property type="project" value="TreeGrafter"/>
</dbReference>
<feature type="domain" description="PDZ" evidence="3">
    <location>
        <begin position="174"/>
        <end position="255"/>
    </location>
</feature>
<protein>
    <submittedName>
        <fullName evidence="4">(Atlantic silverside) hypothetical protein</fullName>
    </submittedName>
</protein>
<dbReference type="Pfam" id="PF00595">
    <property type="entry name" value="PDZ"/>
    <property type="match status" value="3"/>
</dbReference>
<feature type="compositionally biased region" description="Polar residues" evidence="2">
    <location>
        <begin position="417"/>
        <end position="432"/>
    </location>
</feature>
<evidence type="ECO:0000313" key="5">
    <source>
        <dbReference type="Proteomes" id="UP000677803"/>
    </source>
</evidence>
<dbReference type="PANTHER" id="PTHR14191:SF20">
    <property type="entry name" value="NA(+)_H(+) EXCHANGE REGULATORY COFACTOR NHE-RF4"/>
    <property type="match status" value="1"/>
</dbReference>
<feature type="domain" description="PDZ" evidence="3">
    <location>
        <begin position="283"/>
        <end position="367"/>
    </location>
</feature>
<evidence type="ECO:0000256" key="1">
    <source>
        <dbReference type="ARBA" id="ARBA00022737"/>
    </source>
</evidence>
<name>A0A8S4BTA5_9TELE</name>
<dbReference type="GO" id="GO:0005102">
    <property type="term" value="F:signaling receptor binding"/>
    <property type="evidence" value="ECO:0007669"/>
    <property type="project" value="TreeGrafter"/>
</dbReference>
<dbReference type="GO" id="GO:0072659">
    <property type="term" value="P:protein localization to plasma membrane"/>
    <property type="evidence" value="ECO:0007669"/>
    <property type="project" value="TreeGrafter"/>
</dbReference>